<dbReference type="PANTHER" id="PTHR24103">
    <property type="entry name" value="E3 UBIQUITIN-PROTEIN LIGASE TRIM"/>
    <property type="match status" value="1"/>
</dbReference>
<evidence type="ECO:0000313" key="5">
    <source>
        <dbReference type="Proteomes" id="UP000504623"/>
    </source>
</evidence>
<protein>
    <submittedName>
        <fullName evidence="6">Butyrophilin subfamily 1 member A1-like</fullName>
    </submittedName>
</protein>
<evidence type="ECO:0000256" key="2">
    <source>
        <dbReference type="ARBA" id="ARBA00023157"/>
    </source>
</evidence>
<dbReference type="GO" id="GO:0016020">
    <property type="term" value="C:membrane"/>
    <property type="evidence" value="ECO:0007669"/>
    <property type="project" value="UniProtKB-SubCell"/>
</dbReference>
<keyword evidence="2" id="KW-1015">Disulfide bond</keyword>
<gene>
    <name evidence="6" type="primary">LOC102831480</name>
</gene>
<dbReference type="InterPro" id="IPR006574">
    <property type="entry name" value="PRY"/>
</dbReference>
<evidence type="ECO:0000313" key="6">
    <source>
        <dbReference type="RefSeq" id="XP_006877889.1"/>
    </source>
</evidence>
<dbReference type="PROSITE" id="PS50188">
    <property type="entry name" value="B302_SPRY"/>
    <property type="match status" value="1"/>
</dbReference>
<dbReference type="SUPFAM" id="SSF49899">
    <property type="entry name" value="Concanavalin A-like lectins/glucanases"/>
    <property type="match status" value="1"/>
</dbReference>
<accession>A0A9B0X1E5</accession>
<dbReference type="OrthoDB" id="6105938at2759"/>
<dbReference type="CDD" id="cd15819">
    <property type="entry name" value="SPRY_PRY_BTN1_2"/>
    <property type="match status" value="1"/>
</dbReference>
<dbReference type="InterPro" id="IPR003879">
    <property type="entry name" value="Butyrophylin_SPRY"/>
</dbReference>
<dbReference type="RefSeq" id="XP_006877889.1">
    <property type="nucleotide sequence ID" value="XM_006877827.1"/>
</dbReference>
<sequence>MLKYPICAHFSKSEVFLFDFAKSDAQPNKLQADIDWKKKYFQAENVVLDPDTAHCNLILSEDGRCVTWNEKSEELPENEQRFHCLPCVLGQQPINSGTHYWEVEVGDSGFWDLGVCRDNVMRKEKIVIKPEDGFWAIRFYKNEYRALTSPETMLTLRKHPTKVGIFLDYEYCRISFYNMRDNSHIHTFQQCSFYGPLKPLLGLWPDDPGHLTICPVS</sequence>
<dbReference type="InterPro" id="IPR037958">
    <property type="entry name" value="SPRY/PRY_BTN1/2"/>
</dbReference>
<dbReference type="AlphaFoldDB" id="A0A9B0X1E5"/>
<dbReference type="InterPro" id="IPR013320">
    <property type="entry name" value="ConA-like_dom_sf"/>
</dbReference>
<dbReference type="GeneID" id="102831480"/>
<dbReference type="Pfam" id="PF00622">
    <property type="entry name" value="SPRY"/>
    <property type="match status" value="1"/>
</dbReference>
<evidence type="ECO:0000256" key="1">
    <source>
        <dbReference type="ARBA" id="ARBA00004167"/>
    </source>
</evidence>
<name>A0A9B0X1E5_CHRAS</name>
<keyword evidence="5" id="KW-1185">Reference proteome</keyword>
<evidence type="ECO:0000259" key="4">
    <source>
        <dbReference type="PROSITE" id="PS50188"/>
    </source>
</evidence>
<dbReference type="InterPro" id="IPR043136">
    <property type="entry name" value="B30.2/SPRY_sf"/>
</dbReference>
<dbReference type="Pfam" id="PF13765">
    <property type="entry name" value="PRY"/>
    <property type="match status" value="1"/>
</dbReference>
<dbReference type="FunFam" id="2.60.120.920:FF:000004">
    <property type="entry name" value="Butyrophilin subfamily 1 member A1"/>
    <property type="match status" value="1"/>
</dbReference>
<organism evidence="5 6">
    <name type="scientific">Chrysochloris asiatica</name>
    <name type="common">Cape golden mole</name>
    <dbReference type="NCBI Taxonomy" id="185453"/>
    <lineage>
        <taxon>Eukaryota</taxon>
        <taxon>Metazoa</taxon>
        <taxon>Chordata</taxon>
        <taxon>Craniata</taxon>
        <taxon>Vertebrata</taxon>
        <taxon>Euteleostomi</taxon>
        <taxon>Mammalia</taxon>
        <taxon>Eutheria</taxon>
        <taxon>Afrotheria</taxon>
        <taxon>Chrysochloridae</taxon>
        <taxon>Chrysochlorinae</taxon>
        <taxon>Chrysochloris</taxon>
    </lineage>
</organism>
<dbReference type="InterPro" id="IPR003877">
    <property type="entry name" value="SPRY_dom"/>
</dbReference>
<dbReference type="Proteomes" id="UP000504623">
    <property type="component" value="Unplaced"/>
</dbReference>
<feature type="domain" description="B30.2/SPRY" evidence="4">
    <location>
        <begin position="26"/>
        <end position="217"/>
    </location>
</feature>
<dbReference type="SMART" id="SM00589">
    <property type="entry name" value="PRY"/>
    <property type="match status" value="1"/>
</dbReference>
<dbReference type="InterPro" id="IPR001870">
    <property type="entry name" value="B30.2/SPRY"/>
</dbReference>
<dbReference type="InterPro" id="IPR050143">
    <property type="entry name" value="TRIM/RBCC"/>
</dbReference>
<dbReference type="Gene3D" id="2.60.120.920">
    <property type="match status" value="1"/>
</dbReference>
<comment type="subcellular location">
    <subcellularLocation>
        <location evidence="1">Membrane</location>
        <topology evidence="1">Single-pass membrane protein</topology>
    </subcellularLocation>
</comment>
<dbReference type="PRINTS" id="PR01407">
    <property type="entry name" value="BUTYPHLNCDUF"/>
</dbReference>
<proteinExistence type="predicted"/>
<keyword evidence="3" id="KW-0325">Glycoprotein</keyword>
<dbReference type="SMART" id="SM00449">
    <property type="entry name" value="SPRY"/>
    <property type="match status" value="1"/>
</dbReference>
<reference evidence="6" key="1">
    <citation type="submission" date="2025-08" db="UniProtKB">
        <authorList>
            <consortium name="RefSeq"/>
        </authorList>
    </citation>
    <scope>IDENTIFICATION</scope>
    <source>
        <tissue evidence="6">Spleen</tissue>
    </source>
</reference>
<evidence type="ECO:0000256" key="3">
    <source>
        <dbReference type="ARBA" id="ARBA00023180"/>
    </source>
</evidence>